<organism evidence="1">
    <name type="scientific">marine metagenome</name>
    <dbReference type="NCBI Taxonomy" id="408172"/>
    <lineage>
        <taxon>unclassified sequences</taxon>
        <taxon>metagenomes</taxon>
        <taxon>ecological metagenomes</taxon>
    </lineage>
</organism>
<dbReference type="AlphaFoldDB" id="A0A382H7A3"/>
<name>A0A382H7A3_9ZZZZ</name>
<sequence length="49" mass="5494">MKKRILQLSLENAIDFNGKAHQKAVINKIIPTLKDKSKISSIAKMVTQT</sequence>
<accession>A0A382H7A3</accession>
<feature type="non-terminal residue" evidence="1">
    <location>
        <position position="49"/>
    </location>
</feature>
<gene>
    <name evidence="1" type="ORF">METZ01_LOCUS236030</name>
</gene>
<protein>
    <submittedName>
        <fullName evidence="1">Uncharacterized protein</fullName>
    </submittedName>
</protein>
<dbReference type="EMBL" id="UINC01059591">
    <property type="protein sequence ID" value="SVB83176.1"/>
    <property type="molecule type" value="Genomic_DNA"/>
</dbReference>
<evidence type="ECO:0000313" key="1">
    <source>
        <dbReference type="EMBL" id="SVB83176.1"/>
    </source>
</evidence>
<reference evidence="1" key="1">
    <citation type="submission" date="2018-05" db="EMBL/GenBank/DDBJ databases">
        <authorList>
            <person name="Lanie J.A."/>
            <person name="Ng W.-L."/>
            <person name="Kazmierczak K.M."/>
            <person name="Andrzejewski T.M."/>
            <person name="Davidsen T.M."/>
            <person name="Wayne K.J."/>
            <person name="Tettelin H."/>
            <person name="Glass J.I."/>
            <person name="Rusch D."/>
            <person name="Podicherti R."/>
            <person name="Tsui H.-C.T."/>
            <person name="Winkler M.E."/>
        </authorList>
    </citation>
    <scope>NUCLEOTIDE SEQUENCE</scope>
</reference>
<proteinExistence type="predicted"/>